<dbReference type="AlphaFoldDB" id="A0A1C7P3I3"/>
<accession>A0A1C7P3I3</accession>
<keyword evidence="2" id="KW-1003">Cell membrane</keyword>
<evidence type="ECO:0000256" key="6">
    <source>
        <dbReference type="SAM" id="Phobius"/>
    </source>
</evidence>
<feature type="transmembrane region" description="Helical" evidence="6">
    <location>
        <begin position="364"/>
        <end position="385"/>
    </location>
</feature>
<feature type="transmembrane region" description="Helical" evidence="6">
    <location>
        <begin position="397"/>
        <end position="416"/>
    </location>
</feature>
<dbReference type="PANTHER" id="PTHR30250">
    <property type="entry name" value="PST FAMILY PREDICTED COLANIC ACID TRANSPORTER"/>
    <property type="match status" value="1"/>
</dbReference>
<evidence type="ECO:0000313" key="8">
    <source>
        <dbReference type="Proteomes" id="UP000093111"/>
    </source>
</evidence>
<keyword evidence="8" id="KW-1185">Reference proteome</keyword>
<keyword evidence="3 6" id="KW-0812">Transmembrane</keyword>
<keyword evidence="4 6" id="KW-1133">Transmembrane helix</keyword>
<feature type="transmembrane region" description="Helical" evidence="6">
    <location>
        <begin position="63"/>
        <end position="82"/>
    </location>
</feature>
<dbReference type="InterPro" id="IPR050833">
    <property type="entry name" value="Poly_Biosynth_Transport"/>
</dbReference>
<feature type="transmembrane region" description="Helical" evidence="6">
    <location>
        <begin position="205"/>
        <end position="226"/>
    </location>
</feature>
<comment type="subcellular location">
    <subcellularLocation>
        <location evidence="1">Cell membrane</location>
        <topology evidence="1">Multi-pass membrane protein</topology>
    </subcellularLocation>
</comment>
<dbReference type="Proteomes" id="UP000093111">
    <property type="component" value="Unassembled WGS sequence"/>
</dbReference>
<evidence type="ECO:0000256" key="5">
    <source>
        <dbReference type="ARBA" id="ARBA00023136"/>
    </source>
</evidence>
<feature type="transmembrane region" description="Helical" evidence="6">
    <location>
        <begin position="142"/>
        <end position="161"/>
    </location>
</feature>
<name>A0A1C7P3I3_9HYPH</name>
<dbReference type="EMBL" id="LGLV01000006">
    <property type="protein sequence ID" value="OBZ95833.1"/>
    <property type="molecule type" value="Genomic_DNA"/>
</dbReference>
<dbReference type="GO" id="GO:0005886">
    <property type="term" value="C:plasma membrane"/>
    <property type="evidence" value="ECO:0007669"/>
    <property type="project" value="UniProtKB-SubCell"/>
</dbReference>
<feature type="transmembrane region" description="Helical" evidence="6">
    <location>
        <begin position="111"/>
        <end position="136"/>
    </location>
</feature>
<feature type="transmembrane region" description="Helical" evidence="6">
    <location>
        <begin position="422"/>
        <end position="440"/>
    </location>
</feature>
<evidence type="ECO:0000313" key="7">
    <source>
        <dbReference type="EMBL" id="OBZ95833.1"/>
    </source>
</evidence>
<feature type="transmembrane region" description="Helical" evidence="6">
    <location>
        <begin position="33"/>
        <end position="57"/>
    </location>
</feature>
<keyword evidence="5 6" id="KW-0472">Membrane</keyword>
<proteinExistence type="predicted"/>
<evidence type="ECO:0000256" key="2">
    <source>
        <dbReference type="ARBA" id="ARBA00022475"/>
    </source>
</evidence>
<feature type="transmembrane region" description="Helical" evidence="6">
    <location>
        <begin position="325"/>
        <end position="352"/>
    </location>
</feature>
<dbReference type="STRING" id="1612624.ADU59_10860"/>
<feature type="transmembrane region" description="Helical" evidence="6">
    <location>
        <begin position="181"/>
        <end position="199"/>
    </location>
</feature>
<evidence type="ECO:0000256" key="1">
    <source>
        <dbReference type="ARBA" id="ARBA00004651"/>
    </source>
</evidence>
<dbReference type="PANTHER" id="PTHR30250:SF11">
    <property type="entry name" value="O-ANTIGEN TRANSPORTER-RELATED"/>
    <property type="match status" value="1"/>
</dbReference>
<dbReference type="Pfam" id="PF01943">
    <property type="entry name" value="Polysacc_synt"/>
    <property type="match status" value="1"/>
</dbReference>
<organism evidence="7 8">
    <name type="scientific">Pararhizobium polonicum</name>
    <dbReference type="NCBI Taxonomy" id="1612624"/>
    <lineage>
        <taxon>Bacteria</taxon>
        <taxon>Pseudomonadati</taxon>
        <taxon>Pseudomonadota</taxon>
        <taxon>Alphaproteobacteria</taxon>
        <taxon>Hyphomicrobiales</taxon>
        <taxon>Rhizobiaceae</taxon>
        <taxon>Rhizobium/Agrobacterium group</taxon>
        <taxon>Pararhizobium</taxon>
    </lineage>
</organism>
<evidence type="ECO:0000256" key="3">
    <source>
        <dbReference type="ARBA" id="ARBA00022692"/>
    </source>
</evidence>
<evidence type="ECO:0000256" key="4">
    <source>
        <dbReference type="ARBA" id="ARBA00022989"/>
    </source>
</evidence>
<sequence length="470" mass="49353">MGDNIGDHKISRAGPAGPAADGRMSVGALAKSGAVAGFIKLASAGLSFFMFVAAAMMTDVRQFGLYSTAYAGASLVSYFSLVGQHSTVMRFWPQYAGNNDLNSANGLMARAILVALAGLSVFSLLVMAVGFLPLIGRDVPEWRSLCAAATVLAFALGWSEFTSCAFRAKNKLVAGLLPRDIIWRAATIAVFIAAHFMHAQMSAVAATYLTAGLLLLSIVPQTVVLLRDTTRARRGPLSEEQKDEFKTVTLGLWGVTALPPALGQATTLLVAAILGPEAAGAIFVADRTMRLVVLALNGINQALAPQISNAFYRGDRSYVQRITSLAALGGFAIALCVLATFAIFGNLILSIFDPAYATPTMHATLIIFGIGATVGTACGPTEILLQLTGLQHALFKLLIVVNTLGLGATAALTYLFGPIGAALGIAGTIIIWCVIAVSIARRRIGINPSIFGLFTGKDERVARTFLRGRT</sequence>
<comment type="caution">
    <text evidence="7">The sequence shown here is derived from an EMBL/GenBank/DDBJ whole genome shotgun (WGS) entry which is preliminary data.</text>
</comment>
<dbReference type="InterPro" id="IPR002797">
    <property type="entry name" value="Polysacc_synth"/>
</dbReference>
<gene>
    <name evidence="7" type="ORF">ADU59_10860</name>
</gene>
<dbReference type="PATRIC" id="fig|1612624.7.peg.3727"/>
<dbReference type="RefSeq" id="WP_068954094.1">
    <property type="nucleotide sequence ID" value="NZ_LGLV01000006.1"/>
</dbReference>
<reference evidence="7 8" key="1">
    <citation type="journal article" date="2016" name="Syst. Appl. Microbiol.">
        <title>Pararhizobium polonicum sp. nov. isolated from tumors on stone fruit rootstocks.</title>
        <authorList>
            <person name="Pulawska J."/>
            <person name="Kuzmanovic N."/>
            <person name="Willems A."/>
            <person name="Pothier J.F."/>
        </authorList>
    </citation>
    <scope>NUCLEOTIDE SEQUENCE [LARGE SCALE GENOMIC DNA]</scope>
    <source>
        <strain evidence="7 8">F5.1</strain>
    </source>
</reference>
<protein>
    <submittedName>
        <fullName evidence="7">Polysaccharide biosynthesis protein</fullName>
    </submittedName>
</protein>